<protein>
    <submittedName>
        <fullName evidence="7">Putative zinc-containing alcohol dehydrogenase</fullName>
    </submittedName>
</protein>
<dbReference type="GO" id="GO:0004022">
    <property type="term" value="F:alcohol dehydrogenase (NAD+) activity"/>
    <property type="evidence" value="ECO:0007669"/>
    <property type="project" value="TreeGrafter"/>
</dbReference>
<keyword evidence="4" id="KW-0862">Zinc</keyword>
<evidence type="ECO:0000313" key="7">
    <source>
        <dbReference type="EMBL" id="GAM01376.1"/>
    </source>
</evidence>
<keyword evidence="8" id="KW-1185">Reference proteome</keyword>
<dbReference type="InterPro" id="IPR036291">
    <property type="entry name" value="NAD(P)-bd_dom_sf"/>
</dbReference>
<dbReference type="InterPro" id="IPR011032">
    <property type="entry name" value="GroES-like_sf"/>
</dbReference>
<evidence type="ECO:0000256" key="4">
    <source>
        <dbReference type="ARBA" id="ARBA00022833"/>
    </source>
</evidence>
<dbReference type="GO" id="GO:0005737">
    <property type="term" value="C:cytoplasm"/>
    <property type="evidence" value="ECO:0007669"/>
    <property type="project" value="TreeGrafter"/>
</dbReference>
<dbReference type="SUPFAM" id="SSF50129">
    <property type="entry name" value="GroES-like"/>
    <property type="match status" value="1"/>
</dbReference>
<dbReference type="SUPFAM" id="SSF51735">
    <property type="entry name" value="NAD(P)-binding Rossmann-fold domains"/>
    <property type="match status" value="1"/>
</dbReference>
<proteinExistence type="inferred from homology"/>
<dbReference type="AlphaFoldDB" id="A0A0A1W8E1"/>
<accession>A0A0A1W8E1</accession>
<dbReference type="Gene3D" id="3.40.50.720">
    <property type="entry name" value="NAD(P)-binding Rossmann-like Domain"/>
    <property type="match status" value="1"/>
</dbReference>
<keyword evidence="3" id="KW-0479">Metal-binding</keyword>
<evidence type="ECO:0000313" key="8">
    <source>
        <dbReference type="Proteomes" id="UP000032305"/>
    </source>
</evidence>
<comment type="cofactor">
    <cofactor evidence="1">
        <name>Zn(2+)</name>
        <dbReference type="ChEBI" id="CHEBI:29105"/>
    </cofactor>
</comment>
<dbReference type="Proteomes" id="UP000032305">
    <property type="component" value="Unassembled WGS sequence"/>
</dbReference>
<comment type="caution">
    <text evidence="7">The sequence shown here is derived from an EMBL/GenBank/DDBJ whole genome shotgun (WGS) entry which is preliminary data.</text>
</comment>
<keyword evidence="5" id="KW-0560">Oxidoreductase</keyword>
<evidence type="ECO:0000256" key="1">
    <source>
        <dbReference type="ARBA" id="ARBA00001947"/>
    </source>
</evidence>
<dbReference type="EMBL" id="BBPI01000060">
    <property type="protein sequence ID" value="GAM01376.1"/>
    <property type="molecule type" value="Genomic_DNA"/>
</dbReference>
<sequence>MVQVVACGICRTDLHIIDGEVPAHFPIVPGHEIVGRVIALGPGPSGTLACGDWVGIAWLGHSCGTCPYCRSGRENLCDQPGFTGATRDGGFATHVIAEAAYCLPLPPALAKAEAAPLLCAGLIGWRALRRAGQADPIGIYGFGAAGHLVAPLAIGQGRRVLAFTRPGDTARQALARELGCAWAGSSETASPMALDAALIFASDGALVPKALQAVRKGGRVICAGIHMSDIPNFPYADLWGEREICSIANLTREDGLSFLPMAVASGLTSRVTHFPLGDANRAIQAVRDGRIDGAALLRP</sequence>
<feature type="domain" description="Alcohol dehydrogenase-like N-terminal" evidence="6">
    <location>
        <begin position="2"/>
        <end position="106"/>
    </location>
</feature>
<evidence type="ECO:0000256" key="5">
    <source>
        <dbReference type="ARBA" id="ARBA00023002"/>
    </source>
</evidence>
<reference evidence="7 8" key="1">
    <citation type="submission" date="2014-11" db="EMBL/GenBank/DDBJ databases">
        <title>Whole genome shotgun sequence of Sphingomonas parapaucimobilis NBRC 15100.</title>
        <authorList>
            <person name="Katano-Makiyama Y."/>
            <person name="Hosoyama A."/>
            <person name="Hashimoto M."/>
            <person name="Hosoyama Y."/>
            <person name="Noguchi M."/>
            <person name="Numata M."/>
            <person name="Tsuchikane K."/>
            <person name="Hirakata S."/>
            <person name="Uohara A."/>
            <person name="Shimodaira J."/>
            <person name="Ohji S."/>
            <person name="Ichikawa N."/>
            <person name="Kimura A."/>
            <person name="Yamazoe A."/>
            <person name="Fujita N."/>
        </authorList>
    </citation>
    <scope>NUCLEOTIDE SEQUENCE [LARGE SCALE GENOMIC DNA]</scope>
    <source>
        <strain evidence="7 8">NBRC 15100</strain>
    </source>
</reference>
<dbReference type="eggNOG" id="COG1064">
    <property type="taxonomic scope" value="Bacteria"/>
</dbReference>
<dbReference type="InterPro" id="IPR013154">
    <property type="entry name" value="ADH-like_N"/>
</dbReference>
<dbReference type="Gene3D" id="3.90.180.10">
    <property type="entry name" value="Medium-chain alcohol dehydrogenases, catalytic domain"/>
    <property type="match status" value="1"/>
</dbReference>
<comment type="similarity">
    <text evidence="2">Belongs to the zinc-containing alcohol dehydrogenase family.</text>
</comment>
<dbReference type="PANTHER" id="PTHR42940">
    <property type="entry name" value="ALCOHOL DEHYDROGENASE 1-RELATED"/>
    <property type="match status" value="1"/>
</dbReference>
<evidence type="ECO:0000259" key="6">
    <source>
        <dbReference type="Pfam" id="PF08240"/>
    </source>
</evidence>
<dbReference type="PANTHER" id="PTHR42940:SF8">
    <property type="entry name" value="VACUOLAR PROTEIN SORTING-ASSOCIATED PROTEIN 11"/>
    <property type="match status" value="1"/>
</dbReference>
<gene>
    <name evidence="7" type="ORF">SP5_060_00820</name>
</gene>
<evidence type="ECO:0000256" key="3">
    <source>
        <dbReference type="ARBA" id="ARBA00022723"/>
    </source>
</evidence>
<name>A0A0A1W8E1_9SPHN</name>
<dbReference type="GO" id="GO:0046872">
    <property type="term" value="F:metal ion binding"/>
    <property type="evidence" value="ECO:0007669"/>
    <property type="project" value="UniProtKB-KW"/>
</dbReference>
<evidence type="ECO:0000256" key="2">
    <source>
        <dbReference type="ARBA" id="ARBA00008072"/>
    </source>
</evidence>
<organism evidence="7 8">
    <name type="scientific">Sphingomonas parapaucimobilis NBRC 15100</name>
    <dbReference type="NCBI Taxonomy" id="1219049"/>
    <lineage>
        <taxon>Bacteria</taxon>
        <taxon>Pseudomonadati</taxon>
        <taxon>Pseudomonadota</taxon>
        <taxon>Alphaproteobacteria</taxon>
        <taxon>Sphingomonadales</taxon>
        <taxon>Sphingomonadaceae</taxon>
        <taxon>Sphingomonas</taxon>
    </lineage>
</organism>
<dbReference type="Pfam" id="PF08240">
    <property type="entry name" value="ADH_N"/>
    <property type="match status" value="1"/>
</dbReference>